<keyword evidence="4" id="KW-0560">Oxidoreductase</keyword>
<dbReference type="Gene3D" id="2.60.120.620">
    <property type="entry name" value="q2cbj1_9rhob like domain"/>
    <property type="match status" value="1"/>
</dbReference>
<reference evidence="7" key="1">
    <citation type="submission" date="2023-06" db="EMBL/GenBank/DDBJ databases">
        <title>Multi-omics analyses reveal the molecular pathogenesis toolkit of Lasiodiplodia hormozganensis, a cross-kingdom pathogen.</title>
        <authorList>
            <person name="Felix C."/>
            <person name="Meneses R."/>
            <person name="Goncalves M.F.M."/>
            <person name="Tilleman L."/>
            <person name="Duarte A.S."/>
            <person name="Jorrin-Novo J.V."/>
            <person name="Van De Peer Y."/>
            <person name="Deforce D."/>
            <person name="Van Nieuwerburgh F."/>
            <person name="Esteves A.C."/>
            <person name="Alves A."/>
        </authorList>
    </citation>
    <scope>NUCLEOTIDE SEQUENCE</scope>
    <source>
        <strain evidence="7">CBS 339.90</strain>
    </source>
</reference>
<sequence>MASPTRTKSSKMAAVAAILLPLLPFGFLQWQNISSKFNIHNIEILIPSFSTTTSPNNTFTAMAERYAAACPAHTISPHIFSSDPLIIYIAEYLMPAETSYLLHLATPYYRQSPVSKGYALETYDREIRSSMSAVVPDDPVVSCIEQRAVDFQGFAPRDHLEDVQVVKYGVSDHFRAHFDWFQGMANPRVSTFFVYLACDDGDDATEMGGGKCEGGATQFPHYEGRFPAKWCGWVDCEDDSGVGGVAFAPKVGNAVFWENLYPNGTGHPGVWHAGMPVKKGRKVGLNIFTRRDKWIPEQQ</sequence>
<dbReference type="PROSITE" id="PS51471">
    <property type="entry name" value="FE2OG_OXY"/>
    <property type="match status" value="1"/>
</dbReference>
<dbReference type="GO" id="GO:0004656">
    <property type="term" value="F:procollagen-proline 4-dioxygenase activity"/>
    <property type="evidence" value="ECO:0007669"/>
    <property type="project" value="TreeGrafter"/>
</dbReference>
<keyword evidence="8" id="KW-1185">Reference proteome</keyword>
<organism evidence="7 8">
    <name type="scientific">Lasiodiplodia hormozganensis</name>
    <dbReference type="NCBI Taxonomy" id="869390"/>
    <lineage>
        <taxon>Eukaryota</taxon>
        <taxon>Fungi</taxon>
        <taxon>Dikarya</taxon>
        <taxon>Ascomycota</taxon>
        <taxon>Pezizomycotina</taxon>
        <taxon>Dothideomycetes</taxon>
        <taxon>Dothideomycetes incertae sedis</taxon>
        <taxon>Botryosphaeriales</taxon>
        <taxon>Botryosphaeriaceae</taxon>
        <taxon>Lasiodiplodia</taxon>
    </lineage>
</organism>
<dbReference type="PANTHER" id="PTHR10869:SF246">
    <property type="entry name" value="TRANSMEMBRANE PROLYL 4-HYDROXYLASE"/>
    <property type="match status" value="1"/>
</dbReference>
<dbReference type="InterPro" id="IPR044862">
    <property type="entry name" value="Pro_4_hyd_alph_FE2OG_OXY"/>
</dbReference>
<protein>
    <submittedName>
        <fullName evidence="7">Prolyl 4-hydroxylase 4</fullName>
    </submittedName>
</protein>
<dbReference type="GO" id="GO:0031418">
    <property type="term" value="F:L-ascorbic acid binding"/>
    <property type="evidence" value="ECO:0007669"/>
    <property type="project" value="InterPro"/>
</dbReference>
<evidence type="ECO:0000256" key="1">
    <source>
        <dbReference type="ARBA" id="ARBA00001961"/>
    </source>
</evidence>
<keyword evidence="3" id="KW-0223">Dioxygenase</keyword>
<dbReference type="AlphaFoldDB" id="A0AA39WC12"/>
<dbReference type="Proteomes" id="UP001175001">
    <property type="component" value="Unassembled WGS sequence"/>
</dbReference>
<evidence type="ECO:0000313" key="7">
    <source>
        <dbReference type="EMBL" id="KAK0608981.1"/>
    </source>
</evidence>
<comment type="caution">
    <text evidence="7">The sequence shown here is derived from an EMBL/GenBank/DDBJ whole genome shotgun (WGS) entry which is preliminary data.</text>
</comment>
<dbReference type="GO" id="GO:0005506">
    <property type="term" value="F:iron ion binding"/>
    <property type="evidence" value="ECO:0007669"/>
    <property type="project" value="InterPro"/>
</dbReference>
<comment type="cofactor">
    <cofactor evidence="1">
        <name>L-ascorbate</name>
        <dbReference type="ChEBI" id="CHEBI:38290"/>
    </cofactor>
</comment>
<dbReference type="PANTHER" id="PTHR10869">
    <property type="entry name" value="PROLYL 4-HYDROXYLASE ALPHA SUBUNIT"/>
    <property type="match status" value="1"/>
</dbReference>
<dbReference type="EMBL" id="JAUJDW010000329">
    <property type="protein sequence ID" value="KAK0608981.1"/>
    <property type="molecule type" value="Genomic_DNA"/>
</dbReference>
<name>A0AA39WC12_9PEZI</name>
<dbReference type="SMART" id="SM00702">
    <property type="entry name" value="P4Hc"/>
    <property type="match status" value="1"/>
</dbReference>
<feature type="domain" description="Fe2OG dioxygenase" evidence="6">
    <location>
        <begin position="159"/>
        <end position="291"/>
    </location>
</feature>
<dbReference type="InterPro" id="IPR045054">
    <property type="entry name" value="P4HA-like"/>
</dbReference>
<dbReference type="InterPro" id="IPR006620">
    <property type="entry name" value="Pro_4_hyd_alph"/>
</dbReference>
<proteinExistence type="predicted"/>
<dbReference type="GO" id="GO:0005783">
    <property type="term" value="C:endoplasmic reticulum"/>
    <property type="evidence" value="ECO:0007669"/>
    <property type="project" value="TreeGrafter"/>
</dbReference>
<accession>A0AA39WC12</accession>
<keyword evidence="5" id="KW-0408">Iron</keyword>
<evidence type="ECO:0000256" key="4">
    <source>
        <dbReference type="ARBA" id="ARBA00023002"/>
    </source>
</evidence>
<evidence type="ECO:0000256" key="3">
    <source>
        <dbReference type="ARBA" id="ARBA00022964"/>
    </source>
</evidence>
<evidence type="ECO:0000256" key="5">
    <source>
        <dbReference type="ARBA" id="ARBA00023004"/>
    </source>
</evidence>
<gene>
    <name evidence="7" type="primary">P4H4</name>
    <name evidence="7" type="ORF">DIS24_g12619</name>
</gene>
<keyword evidence="2" id="KW-0479">Metal-binding</keyword>
<dbReference type="InterPro" id="IPR005123">
    <property type="entry name" value="Oxoglu/Fe-dep_dioxygenase_dom"/>
</dbReference>
<evidence type="ECO:0000256" key="2">
    <source>
        <dbReference type="ARBA" id="ARBA00022723"/>
    </source>
</evidence>
<dbReference type="Pfam" id="PF13640">
    <property type="entry name" value="2OG-FeII_Oxy_3"/>
    <property type="match status" value="1"/>
</dbReference>
<evidence type="ECO:0000313" key="8">
    <source>
        <dbReference type="Proteomes" id="UP001175001"/>
    </source>
</evidence>
<evidence type="ECO:0000259" key="6">
    <source>
        <dbReference type="PROSITE" id="PS51471"/>
    </source>
</evidence>